<reference evidence="2" key="1">
    <citation type="submission" date="2022-11" db="EMBL/GenBank/DDBJ databases">
        <authorList>
            <person name="Petersen C."/>
        </authorList>
    </citation>
    <scope>NUCLEOTIDE SEQUENCE</scope>
    <source>
        <strain evidence="2">IBT 30069</strain>
    </source>
</reference>
<accession>A0A9W9KK28</accession>
<feature type="chain" id="PRO_5040931889" description="Hydrophobin" evidence="1">
    <location>
        <begin position="22"/>
        <end position="95"/>
    </location>
</feature>
<dbReference type="AlphaFoldDB" id="A0A9W9KK28"/>
<sequence>MLVKNIFATVAIATLAIAAPAEDIEARASVCPGSTPPGNSWCCQSTVPFSFLFIQSVGKGCNAPTRGSQGCPRGTSPQCCQSHQIVDKGNVVCTQ</sequence>
<evidence type="ECO:0008006" key="4">
    <source>
        <dbReference type="Google" id="ProtNLM"/>
    </source>
</evidence>
<gene>
    <name evidence="2" type="ORF">N7456_004973</name>
</gene>
<keyword evidence="3" id="KW-1185">Reference proteome</keyword>
<feature type="signal peptide" evidence="1">
    <location>
        <begin position="1"/>
        <end position="21"/>
    </location>
</feature>
<reference evidence="2" key="2">
    <citation type="journal article" date="2023" name="IMA Fungus">
        <title>Comparative genomic study of the Penicillium genus elucidates a diverse pangenome and 15 lateral gene transfer events.</title>
        <authorList>
            <person name="Petersen C."/>
            <person name="Sorensen T."/>
            <person name="Nielsen M.R."/>
            <person name="Sondergaard T.E."/>
            <person name="Sorensen J.L."/>
            <person name="Fitzpatrick D.A."/>
            <person name="Frisvad J.C."/>
            <person name="Nielsen K.L."/>
        </authorList>
    </citation>
    <scope>NUCLEOTIDE SEQUENCE</scope>
    <source>
        <strain evidence="2">IBT 30069</strain>
    </source>
</reference>
<evidence type="ECO:0000313" key="3">
    <source>
        <dbReference type="Proteomes" id="UP001149165"/>
    </source>
</evidence>
<dbReference type="EMBL" id="JAPQKH010000003">
    <property type="protein sequence ID" value="KAJ5108298.1"/>
    <property type="molecule type" value="Genomic_DNA"/>
</dbReference>
<keyword evidence="1" id="KW-0732">Signal</keyword>
<organism evidence="2 3">
    <name type="scientific">Penicillium angulare</name>
    <dbReference type="NCBI Taxonomy" id="116970"/>
    <lineage>
        <taxon>Eukaryota</taxon>
        <taxon>Fungi</taxon>
        <taxon>Dikarya</taxon>
        <taxon>Ascomycota</taxon>
        <taxon>Pezizomycotina</taxon>
        <taxon>Eurotiomycetes</taxon>
        <taxon>Eurotiomycetidae</taxon>
        <taxon>Eurotiales</taxon>
        <taxon>Aspergillaceae</taxon>
        <taxon>Penicillium</taxon>
    </lineage>
</organism>
<dbReference type="Proteomes" id="UP001149165">
    <property type="component" value="Unassembled WGS sequence"/>
</dbReference>
<name>A0A9W9KK28_9EURO</name>
<proteinExistence type="predicted"/>
<comment type="caution">
    <text evidence="2">The sequence shown here is derived from an EMBL/GenBank/DDBJ whole genome shotgun (WGS) entry which is preliminary data.</text>
</comment>
<evidence type="ECO:0000256" key="1">
    <source>
        <dbReference type="SAM" id="SignalP"/>
    </source>
</evidence>
<protein>
    <recommendedName>
        <fullName evidence="4">Hydrophobin</fullName>
    </recommendedName>
</protein>
<evidence type="ECO:0000313" key="2">
    <source>
        <dbReference type="EMBL" id="KAJ5108298.1"/>
    </source>
</evidence>